<dbReference type="SUPFAM" id="SSF52016">
    <property type="entry name" value="LeuD/IlvD-like"/>
    <property type="match status" value="1"/>
</dbReference>
<comment type="function">
    <text evidence="2 7">Catalyzes the isomerization between 2-isopropylmalate and 3-isopropylmalate, via the formation of 2-isopropylmaleate.</text>
</comment>
<dbReference type="EC" id="4.2.1.33" evidence="7"/>
<feature type="domain" description="Aconitase A/isopropylmalate dehydratase small subunit swivel" evidence="8">
    <location>
        <begin position="42"/>
        <end position="106"/>
    </location>
</feature>
<name>A0A4S2H3H6_9PROT</name>
<accession>A0A4S2H3H6</accession>
<dbReference type="PANTHER" id="PTHR43345">
    <property type="entry name" value="3-ISOPROPYLMALATE DEHYDRATASE SMALL SUBUNIT 2-RELATED-RELATED"/>
    <property type="match status" value="1"/>
</dbReference>
<dbReference type="GO" id="GO:0003861">
    <property type="term" value="F:3-isopropylmalate dehydratase activity"/>
    <property type="evidence" value="ECO:0007669"/>
    <property type="project" value="UniProtKB-UniRule"/>
</dbReference>
<evidence type="ECO:0000256" key="1">
    <source>
        <dbReference type="ARBA" id="ARBA00000491"/>
    </source>
</evidence>
<evidence type="ECO:0000256" key="7">
    <source>
        <dbReference type="HAMAP-Rule" id="MF_01032"/>
    </source>
</evidence>
<dbReference type="PANTHER" id="PTHR43345:SF2">
    <property type="entry name" value="3-ISOPROPYLMALATE DEHYDRATASE SMALL SUBUNIT 1"/>
    <property type="match status" value="1"/>
</dbReference>
<evidence type="ECO:0000313" key="9">
    <source>
        <dbReference type="EMBL" id="TGY90167.1"/>
    </source>
</evidence>
<dbReference type="InterPro" id="IPR050075">
    <property type="entry name" value="LeuD"/>
</dbReference>
<dbReference type="NCBIfam" id="TIGR02087">
    <property type="entry name" value="LEUD_arch"/>
    <property type="match status" value="1"/>
</dbReference>
<dbReference type="CDD" id="cd01577">
    <property type="entry name" value="IPMI_Swivel"/>
    <property type="match status" value="1"/>
</dbReference>
<dbReference type="Gene3D" id="3.20.19.10">
    <property type="entry name" value="Aconitase, domain 4"/>
    <property type="match status" value="1"/>
</dbReference>
<dbReference type="EMBL" id="SRXW01000001">
    <property type="protein sequence ID" value="TGY90167.1"/>
    <property type="molecule type" value="Genomic_DNA"/>
</dbReference>
<proteinExistence type="inferred from homology"/>
<comment type="caution">
    <text evidence="9">The sequence shown here is derived from an EMBL/GenBank/DDBJ whole genome shotgun (WGS) entry which is preliminary data.</text>
</comment>
<dbReference type="GO" id="GO:0009098">
    <property type="term" value="P:L-leucine biosynthetic process"/>
    <property type="evidence" value="ECO:0007669"/>
    <property type="project" value="UniProtKB-UniRule"/>
</dbReference>
<comment type="subunit">
    <text evidence="5 7">Heterodimer of LeuC and LeuD.</text>
</comment>
<dbReference type="InterPro" id="IPR011827">
    <property type="entry name" value="LeuD_type2/HacB/DmdB"/>
</dbReference>
<reference evidence="9 10" key="1">
    <citation type="journal article" date="2017" name="Int. J. Syst. Evol. Microbiol.">
        <title>Marinicauda algicola sp. nov., isolated from a marine red alga Rhodosorus marinus.</title>
        <authorList>
            <person name="Jeong S.E."/>
            <person name="Jeon S.H."/>
            <person name="Chun B.H."/>
            <person name="Kim D.W."/>
            <person name="Jeon C.O."/>
        </authorList>
    </citation>
    <scope>NUCLEOTIDE SEQUENCE [LARGE SCALE GENOMIC DNA]</scope>
    <source>
        <strain evidence="9 10">JCM 31718</strain>
    </source>
</reference>
<dbReference type="UniPathway" id="UPA00048">
    <property type="reaction ID" value="UER00071"/>
</dbReference>
<comment type="catalytic activity">
    <reaction evidence="1 7">
        <text>(2R,3S)-3-isopropylmalate = (2S)-2-isopropylmalate</text>
        <dbReference type="Rhea" id="RHEA:32287"/>
        <dbReference type="ChEBI" id="CHEBI:1178"/>
        <dbReference type="ChEBI" id="CHEBI:35121"/>
        <dbReference type="EC" id="4.2.1.33"/>
    </reaction>
</comment>
<gene>
    <name evidence="7" type="primary">leuD</name>
    <name evidence="9" type="ORF">E5163_03310</name>
</gene>
<evidence type="ECO:0000313" key="10">
    <source>
        <dbReference type="Proteomes" id="UP000308054"/>
    </source>
</evidence>
<evidence type="ECO:0000256" key="2">
    <source>
        <dbReference type="ARBA" id="ARBA00002695"/>
    </source>
</evidence>
<keyword evidence="7" id="KW-0100">Branched-chain amino acid biosynthesis</keyword>
<keyword evidence="10" id="KW-1185">Reference proteome</keyword>
<keyword evidence="6 7" id="KW-0456">Lyase</keyword>
<evidence type="ECO:0000256" key="6">
    <source>
        <dbReference type="ARBA" id="ARBA00023239"/>
    </source>
</evidence>
<organism evidence="9 10">
    <name type="scientific">Marinicauda algicola</name>
    <dbReference type="NCBI Taxonomy" id="2029849"/>
    <lineage>
        <taxon>Bacteria</taxon>
        <taxon>Pseudomonadati</taxon>
        <taxon>Pseudomonadota</taxon>
        <taxon>Alphaproteobacteria</taxon>
        <taxon>Maricaulales</taxon>
        <taxon>Maricaulaceae</taxon>
        <taxon>Marinicauda</taxon>
    </lineage>
</organism>
<evidence type="ECO:0000256" key="4">
    <source>
        <dbReference type="ARBA" id="ARBA00009869"/>
    </source>
</evidence>
<evidence type="ECO:0000259" key="8">
    <source>
        <dbReference type="Pfam" id="PF00694"/>
    </source>
</evidence>
<dbReference type="HAMAP" id="MF_01032">
    <property type="entry name" value="LeuD_type2"/>
    <property type="match status" value="1"/>
</dbReference>
<dbReference type="InterPro" id="IPR033940">
    <property type="entry name" value="IPMI_Swivel"/>
</dbReference>
<keyword evidence="7" id="KW-0432">Leucine biosynthesis</keyword>
<dbReference type="InterPro" id="IPR000573">
    <property type="entry name" value="AconitaseA/IPMdHydase_ssu_swvl"/>
</dbReference>
<comment type="similarity">
    <text evidence="4 7">Belongs to the LeuD family. LeuD type 2 subfamily.</text>
</comment>
<dbReference type="OrthoDB" id="9777465at2"/>
<protein>
    <recommendedName>
        <fullName evidence="7">3-isopropylmalate dehydratase small subunit</fullName>
        <ecNumber evidence="7">4.2.1.33</ecNumber>
    </recommendedName>
    <alternativeName>
        <fullName evidence="7">Alpha-IPM isomerase</fullName>
        <shortName evidence="7">IPMI</shortName>
    </alternativeName>
    <alternativeName>
        <fullName evidence="7">Isopropylmalate isomerase</fullName>
    </alternativeName>
</protein>
<evidence type="ECO:0000256" key="3">
    <source>
        <dbReference type="ARBA" id="ARBA00004729"/>
    </source>
</evidence>
<dbReference type="Pfam" id="PF00694">
    <property type="entry name" value="Aconitase_C"/>
    <property type="match status" value="1"/>
</dbReference>
<evidence type="ECO:0000256" key="5">
    <source>
        <dbReference type="ARBA" id="ARBA00011271"/>
    </source>
</evidence>
<comment type="pathway">
    <text evidence="3 7">Amino-acid biosynthesis; L-leucine biosynthesis; L-leucine from 3-methyl-2-oxobutanoate: step 2/4.</text>
</comment>
<sequence>MSTPDIIRGRAWVFGDRIDTDLLAPGHAMKKGPEALAMHCLEAVDPAFAREVERGDIVVAGEDFGIGSSREQAAISLKLLGVSAVIAKSFARIFYRNAINIGLPAIPLAEAGDIAAGDRLLVDLSKGELVDETTGEEFAFPPLPDHLTAMIEAGGLMAQLKARFNAPEAQP</sequence>
<dbReference type="InterPro" id="IPR015928">
    <property type="entry name" value="Aconitase/3IPM_dehydase_swvl"/>
</dbReference>
<keyword evidence="7" id="KW-0028">Amino-acid biosynthesis</keyword>
<dbReference type="AlphaFoldDB" id="A0A4S2H3H6"/>
<dbReference type="Proteomes" id="UP000308054">
    <property type="component" value="Unassembled WGS sequence"/>
</dbReference>